<protein>
    <submittedName>
        <fullName evidence="2">Uncharacterized LOC100181388</fullName>
    </submittedName>
</protein>
<dbReference type="EMBL" id="EAAA01001741">
    <property type="status" value="NOT_ANNOTATED_CDS"/>
    <property type="molecule type" value="Genomic_DNA"/>
</dbReference>
<dbReference type="InParanoid" id="H2XMV2"/>
<feature type="compositionally biased region" description="Polar residues" evidence="1">
    <location>
        <begin position="173"/>
        <end position="184"/>
    </location>
</feature>
<dbReference type="GeneID" id="100181388"/>
<sequence>MDYSDTLHGTENVLPSTQQGDGPPQTVDNQENENKGGEDTNLPLKQIPNFYEVNPVSSESEVLSHHFFKEFEPMLKETKAKLTDIEQNQKVLIESLEREGEKLKENGDFVEIESAMSTVHSYRVKLKRIKRNMSYLKEATMRLQKEAFHLEQLKRKEIKKEEERSKKMLEAESNLTAKLSKQSK</sequence>
<accession>A0A1W2W474</accession>
<evidence type="ECO:0000313" key="3">
    <source>
        <dbReference type="Proteomes" id="UP000008144"/>
    </source>
</evidence>
<reference evidence="2" key="2">
    <citation type="journal article" date="2008" name="Genome Biol.">
        <title>Improved genome assembly and evidence-based global gene model set for the chordate Ciona intestinalis: new insight into intron and operon populations.</title>
        <authorList>
            <person name="Satou Y."/>
            <person name="Mineta K."/>
            <person name="Ogasawara M."/>
            <person name="Sasakura Y."/>
            <person name="Shoguchi E."/>
            <person name="Ueno K."/>
            <person name="Yamada L."/>
            <person name="Matsumoto J."/>
            <person name="Wasserscheid J."/>
            <person name="Dewar K."/>
            <person name="Wiley G.B."/>
            <person name="Macmil S.L."/>
            <person name="Roe B.A."/>
            <person name="Zeller R.W."/>
            <person name="Hastings K.E."/>
            <person name="Lemaire P."/>
            <person name="Lindquist E."/>
            <person name="Endo T."/>
            <person name="Hotta K."/>
            <person name="Inaba K."/>
        </authorList>
    </citation>
    <scope>NUCLEOTIDE SEQUENCE [LARGE SCALE GENOMIC DNA]</scope>
    <source>
        <strain evidence="2">wild type</strain>
    </source>
</reference>
<dbReference type="OMA" id="QENAKFQ"/>
<dbReference type="KEGG" id="cin:100181388"/>
<dbReference type="HOGENOM" id="CLU_126066_0_0_1"/>
<dbReference type="STRING" id="7719.ENSCINP00000030985"/>
<organism evidence="2 3">
    <name type="scientific">Ciona intestinalis</name>
    <name type="common">Transparent sea squirt</name>
    <name type="synonym">Ascidia intestinalis</name>
    <dbReference type="NCBI Taxonomy" id="7719"/>
    <lineage>
        <taxon>Eukaryota</taxon>
        <taxon>Metazoa</taxon>
        <taxon>Chordata</taxon>
        <taxon>Tunicata</taxon>
        <taxon>Ascidiacea</taxon>
        <taxon>Phlebobranchia</taxon>
        <taxon>Cionidae</taxon>
        <taxon>Ciona</taxon>
    </lineage>
</organism>
<evidence type="ECO:0000313" key="2">
    <source>
        <dbReference type="Ensembl" id="ENSCINP00000030985.1"/>
    </source>
</evidence>
<feature type="compositionally biased region" description="Polar residues" evidence="1">
    <location>
        <begin position="7"/>
        <end position="20"/>
    </location>
</feature>
<reference evidence="2" key="4">
    <citation type="submission" date="2025-09" db="UniProtKB">
        <authorList>
            <consortium name="Ensembl"/>
        </authorList>
    </citation>
    <scope>IDENTIFICATION</scope>
</reference>
<reference evidence="2" key="3">
    <citation type="submission" date="2025-08" db="UniProtKB">
        <authorList>
            <consortium name="Ensembl"/>
        </authorList>
    </citation>
    <scope>IDENTIFICATION</scope>
</reference>
<dbReference type="Proteomes" id="UP000008144">
    <property type="component" value="Chromosome 3"/>
</dbReference>
<gene>
    <name evidence="2" type="primary">LOC100181388</name>
</gene>
<dbReference type="PANTHER" id="PTHR31328:SF2">
    <property type="entry name" value="BIOGENESIS OF LYSOSOME-RELATED ORGANELLES COMPLEX 1 SUBUNIT 6"/>
    <property type="match status" value="1"/>
</dbReference>
<dbReference type="AlphaFoldDB" id="H2XMV2"/>
<dbReference type="GO" id="GO:0030133">
    <property type="term" value="C:transport vesicle"/>
    <property type="evidence" value="ECO:0000318"/>
    <property type="project" value="GO_Central"/>
</dbReference>
<reference evidence="3" key="1">
    <citation type="journal article" date="2002" name="Science">
        <title>The draft genome of Ciona intestinalis: insights into chordate and vertebrate origins.</title>
        <authorList>
            <person name="Dehal P."/>
            <person name="Satou Y."/>
            <person name="Campbell R.K."/>
            <person name="Chapman J."/>
            <person name="Degnan B."/>
            <person name="De Tomaso A."/>
            <person name="Davidson B."/>
            <person name="Di Gregorio A."/>
            <person name="Gelpke M."/>
            <person name="Goodstein D.M."/>
            <person name="Harafuji N."/>
            <person name="Hastings K.E."/>
            <person name="Ho I."/>
            <person name="Hotta K."/>
            <person name="Huang W."/>
            <person name="Kawashima T."/>
            <person name="Lemaire P."/>
            <person name="Martinez D."/>
            <person name="Meinertzhagen I.A."/>
            <person name="Necula S."/>
            <person name="Nonaka M."/>
            <person name="Putnam N."/>
            <person name="Rash S."/>
            <person name="Saiga H."/>
            <person name="Satake M."/>
            <person name="Terry A."/>
            <person name="Yamada L."/>
            <person name="Wang H.G."/>
            <person name="Awazu S."/>
            <person name="Azumi K."/>
            <person name="Boore J."/>
            <person name="Branno M."/>
            <person name="Chin-Bow S."/>
            <person name="DeSantis R."/>
            <person name="Doyle S."/>
            <person name="Francino P."/>
            <person name="Keys D.N."/>
            <person name="Haga S."/>
            <person name="Hayashi H."/>
            <person name="Hino K."/>
            <person name="Imai K.S."/>
            <person name="Inaba K."/>
            <person name="Kano S."/>
            <person name="Kobayashi K."/>
            <person name="Kobayashi M."/>
            <person name="Lee B.I."/>
            <person name="Makabe K.W."/>
            <person name="Manohar C."/>
            <person name="Matassi G."/>
            <person name="Medina M."/>
            <person name="Mochizuki Y."/>
            <person name="Mount S."/>
            <person name="Morishita T."/>
            <person name="Miura S."/>
            <person name="Nakayama A."/>
            <person name="Nishizaka S."/>
            <person name="Nomoto H."/>
            <person name="Ohta F."/>
            <person name="Oishi K."/>
            <person name="Rigoutsos I."/>
            <person name="Sano M."/>
            <person name="Sasaki A."/>
            <person name="Sasakura Y."/>
            <person name="Shoguchi E."/>
            <person name="Shin-i T."/>
            <person name="Spagnuolo A."/>
            <person name="Stainier D."/>
            <person name="Suzuki M.M."/>
            <person name="Tassy O."/>
            <person name="Takatori N."/>
            <person name="Tokuoka M."/>
            <person name="Yagi K."/>
            <person name="Yoshizaki F."/>
            <person name="Wada S."/>
            <person name="Zhang C."/>
            <person name="Hyatt P.D."/>
            <person name="Larimer F."/>
            <person name="Detter C."/>
            <person name="Doggett N."/>
            <person name="Glavina T."/>
            <person name="Hawkins T."/>
            <person name="Richardson P."/>
            <person name="Lucas S."/>
            <person name="Kohara Y."/>
            <person name="Levine M."/>
            <person name="Satoh N."/>
            <person name="Rokhsar D.S."/>
        </authorList>
    </citation>
    <scope>NUCLEOTIDE SEQUENCE [LARGE SCALE GENOMIC DNA]</scope>
</reference>
<feature type="region of interest" description="Disordered" evidence="1">
    <location>
        <begin position="163"/>
        <end position="184"/>
    </location>
</feature>
<dbReference type="FunCoup" id="H2XMV2">
    <property type="interactions" value="64"/>
</dbReference>
<name>H2XMV2_CIOIN</name>
<dbReference type="Pfam" id="PF14712">
    <property type="entry name" value="Snapin_Pallidin"/>
    <property type="match status" value="1"/>
</dbReference>
<evidence type="ECO:0000256" key="1">
    <source>
        <dbReference type="SAM" id="MobiDB-lite"/>
    </source>
</evidence>
<feature type="region of interest" description="Disordered" evidence="1">
    <location>
        <begin position="1"/>
        <end position="44"/>
    </location>
</feature>
<dbReference type="RefSeq" id="XP_002119717.1">
    <property type="nucleotide sequence ID" value="XM_002119681.5"/>
</dbReference>
<dbReference type="GeneTree" id="ENSGT00510000047812"/>
<dbReference type="InterPro" id="IPR028119">
    <property type="entry name" value="Snapin/Pallidin/Snn1"/>
</dbReference>
<dbReference type="Ensembl" id="ENSCINT00000030992.1">
    <property type="protein sequence ID" value="ENSCINP00000030985.1"/>
    <property type="gene ID" value="ENSCING00000023316.1"/>
</dbReference>
<dbReference type="GO" id="GO:0031083">
    <property type="term" value="C:BLOC-1 complex"/>
    <property type="evidence" value="ECO:0000318"/>
    <property type="project" value="GO_Central"/>
</dbReference>
<dbReference type="OrthoDB" id="19659at2759"/>
<proteinExistence type="predicted"/>
<dbReference type="PANTHER" id="PTHR31328">
    <property type="entry name" value="BIOGENESIS OF LYSOSOME-RELATED ORGANELLES COMPLEX 1 SUBUNIT 6"/>
    <property type="match status" value="1"/>
</dbReference>
<keyword evidence="3" id="KW-1185">Reference proteome</keyword>
<accession>H2XMV2</accession>